<keyword evidence="3" id="KW-1185">Reference proteome</keyword>
<accession>A0ABC8L4C7</accession>
<name>A0ABC8L4C7_ERUVS</name>
<feature type="domain" description="F-box associated beta-propeller type 1" evidence="1">
    <location>
        <begin position="12"/>
        <end position="151"/>
    </location>
</feature>
<organism evidence="2 3">
    <name type="scientific">Eruca vesicaria subsp. sativa</name>
    <name type="common">Garden rocket</name>
    <name type="synonym">Eruca sativa</name>
    <dbReference type="NCBI Taxonomy" id="29727"/>
    <lineage>
        <taxon>Eukaryota</taxon>
        <taxon>Viridiplantae</taxon>
        <taxon>Streptophyta</taxon>
        <taxon>Embryophyta</taxon>
        <taxon>Tracheophyta</taxon>
        <taxon>Spermatophyta</taxon>
        <taxon>Magnoliopsida</taxon>
        <taxon>eudicotyledons</taxon>
        <taxon>Gunneridae</taxon>
        <taxon>Pentapetalae</taxon>
        <taxon>rosids</taxon>
        <taxon>malvids</taxon>
        <taxon>Brassicales</taxon>
        <taxon>Brassicaceae</taxon>
        <taxon>Brassiceae</taxon>
        <taxon>Eruca</taxon>
    </lineage>
</organism>
<proteinExistence type="predicted"/>
<evidence type="ECO:0000313" key="2">
    <source>
        <dbReference type="EMBL" id="CAH8375385.1"/>
    </source>
</evidence>
<protein>
    <recommendedName>
        <fullName evidence="1">F-box associated beta-propeller type 1 domain-containing protein</fullName>
    </recommendedName>
</protein>
<evidence type="ECO:0000259" key="1">
    <source>
        <dbReference type="Pfam" id="PF07734"/>
    </source>
</evidence>
<gene>
    <name evidence="2" type="ORF">ERUC_LOCUS32179</name>
</gene>
<dbReference type="Pfam" id="PF07734">
    <property type="entry name" value="FBA_1"/>
    <property type="match status" value="1"/>
</dbReference>
<comment type="caution">
    <text evidence="2">The sequence shown here is derived from an EMBL/GenBank/DDBJ whole genome shotgun (WGS) entry which is preliminary data.</text>
</comment>
<dbReference type="Proteomes" id="UP001642260">
    <property type="component" value="Unassembled WGS sequence"/>
</dbReference>
<evidence type="ECO:0000313" key="3">
    <source>
        <dbReference type="Proteomes" id="UP001642260"/>
    </source>
</evidence>
<dbReference type="EMBL" id="CAKOAT010457376">
    <property type="protein sequence ID" value="CAH8375385.1"/>
    <property type="molecule type" value="Genomic_DNA"/>
</dbReference>
<sequence>MGFTTNHLLSSQFNFTTERFVRLPLPIPSFNLPDRVVLSVVRDEKLSVLHIDGFEWSDVISIWVTDKVDEELSWRSDFVLRVDFDKFDLRNLATSVSSFLLDEENKMAVCCDGTRIYIVGEDIYKLVYKEITVPSPPRPLVITYVPSLVKI</sequence>
<reference evidence="2 3" key="1">
    <citation type="submission" date="2022-03" db="EMBL/GenBank/DDBJ databases">
        <authorList>
            <person name="Macdonald S."/>
            <person name="Ahmed S."/>
            <person name="Newling K."/>
        </authorList>
    </citation>
    <scope>NUCLEOTIDE SEQUENCE [LARGE SCALE GENOMIC DNA]</scope>
</reference>
<dbReference type="AlphaFoldDB" id="A0ABC8L4C7"/>
<dbReference type="InterPro" id="IPR006527">
    <property type="entry name" value="F-box-assoc_dom_typ1"/>
</dbReference>